<reference evidence="1" key="1">
    <citation type="submission" date="2021-11" db="EMBL/GenBank/DDBJ databases">
        <title>Purpureocillium_takamizusanense_genome.</title>
        <authorList>
            <person name="Nguyen N.-H."/>
        </authorList>
    </citation>
    <scope>NUCLEOTIDE SEQUENCE</scope>
    <source>
        <strain evidence="1">PT3</strain>
    </source>
</reference>
<evidence type="ECO:0000313" key="1">
    <source>
        <dbReference type="EMBL" id="UNI17780.1"/>
    </source>
</evidence>
<dbReference type="AlphaFoldDB" id="A0A9Q8V925"/>
<dbReference type="InterPro" id="IPR038765">
    <property type="entry name" value="Papain-like_cys_pep_sf"/>
</dbReference>
<dbReference type="OrthoDB" id="10260017at2759"/>
<evidence type="ECO:0000313" key="2">
    <source>
        <dbReference type="Proteomes" id="UP000829364"/>
    </source>
</evidence>
<dbReference type="KEGG" id="ptkz:JDV02_004099"/>
<sequence length="177" mass="20364">MDGAGTAVQNLGPQQVRLVYDNIPKQRLREPKLWIYQYRNGANREWNSFYSFAEVEFFQEDFEVQNWWTSAKTPHRWTVLVVRFLRQGEPVHFADVEAWQTSINQSTCGDDKVHVVGKVMLVNDVVKVNMGGKTQVVHQVNSEEGRIQALLDYFGIRMTEEEAKCVDGWDIALPASS</sequence>
<proteinExistence type="predicted"/>
<organism evidence="1 2">
    <name type="scientific">Purpureocillium takamizusanense</name>
    <dbReference type="NCBI Taxonomy" id="2060973"/>
    <lineage>
        <taxon>Eukaryota</taxon>
        <taxon>Fungi</taxon>
        <taxon>Dikarya</taxon>
        <taxon>Ascomycota</taxon>
        <taxon>Pezizomycotina</taxon>
        <taxon>Sordariomycetes</taxon>
        <taxon>Hypocreomycetidae</taxon>
        <taxon>Hypocreales</taxon>
        <taxon>Ophiocordycipitaceae</taxon>
        <taxon>Purpureocillium</taxon>
    </lineage>
</organism>
<name>A0A9Q8V925_9HYPO</name>
<dbReference type="InterPro" id="IPR053710">
    <property type="entry name" value="Arylamine_NAT_domain_sf"/>
</dbReference>
<gene>
    <name evidence="1" type="ORF">JDV02_004099</name>
</gene>
<dbReference type="GeneID" id="72066054"/>
<dbReference type="Gene3D" id="3.30.2140.20">
    <property type="match status" value="1"/>
</dbReference>
<dbReference type="RefSeq" id="XP_047841261.1">
    <property type="nucleotide sequence ID" value="XM_047985284.1"/>
</dbReference>
<dbReference type="SUPFAM" id="SSF54001">
    <property type="entry name" value="Cysteine proteinases"/>
    <property type="match status" value="1"/>
</dbReference>
<dbReference type="Proteomes" id="UP000829364">
    <property type="component" value="Chromosome 3"/>
</dbReference>
<accession>A0A9Q8V925</accession>
<evidence type="ECO:0008006" key="3">
    <source>
        <dbReference type="Google" id="ProtNLM"/>
    </source>
</evidence>
<dbReference type="EMBL" id="CP086356">
    <property type="protein sequence ID" value="UNI17780.1"/>
    <property type="molecule type" value="Genomic_DNA"/>
</dbReference>
<protein>
    <recommendedName>
        <fullName evidence="3">Arylamine N-acetyltransferase</fullName>
    </recommendedName>
</protein>
<keyword evidence="2" id="KW-1185">Reference proteome</keyword>